<keyword evidence="6" id="KW-0732">Signal</keyword>
<evidence type="ECO:0000256" key="2">
    <source>
        <dbReference type="ARBA" id="ARBA00008143"/>
    </source>
</evidence>
<evidence type="ECO:0000256" key="5">
    <source>
        <dbReference type="ARBA" id="ARBA00022692"/>
    </source>
</evidence>
<reference evidence="15 16" key="1">
    <citation type="submission" date="2020-02" db="EMBL/GenBank/DDBJ databases">
        <authorList>
            <person name="Hogendoorn C."/>
        </authorList>
    </citation>
    <scope>NUCLEOTIDE SEQUENCE [LARGE SCALE GENOMIC DNA]</scope>
    <source>
        <strain evidence="15">METHB21</strain>
    </source>
</reference>
<feature type="domain" description="TonB-dependent receptor plug" evidence="14">
    <location>
        <begin position="91"/>
        <end position="200"/>
    </location>
</feature>
<gene>
    <name evidence="15" type="ORF">METHB2_30066</name>
</gene>
<dbReference type="PANTHER" id="PTHR30069">
    <property type="entry name" value="TONB-DEPENDENT OUTER MEMBRANE RECEPTOR"/>
    <property type="match status" value="1"/>
</dbReference>
<evidence type="ECO:0000256" key="12">
    <source>
        <dbReference type="RuleBase" id="RU003357"/>
    </source>
</evidence>
<dbReference type="Proteomes" id="UP000494216">
    <property type="component" value="Unassembled WGS sequence"/>
</dbReference>
<feature type="domain" description="TonB-dependent receptor-like beta-barrel" evidence="13">
    <location>
        <begin position="220"/>
        <end position="640"/>
    </location>
</feature>
<dbReference type="Pfam" id="PF07715">
    <property type="entry name" value="Plug"/>
    <property type="match status" value="1"/>
</dbReference>
<comment type="similarity">
    <text evidence="2">Belongs to the TonB-dependent receptor family. Hemoglobin/haptoglobin binding protein subfamily.</text>
</comment>
<evidence type="ECO:0000259" key="13">
    <source>
        <dbReference type="Pfam" id="PF00593"/>
    </source>
</evidence>
<dbReference type="EMBL" id="CADCXN010000058">
    <property type="protein sequence ID" value="CAA9890862.1"/>
    <property type="molecule type" value="Genomic_DNA"/>
</dbReference>
<dbReference type="PANTHER" id="PTHR30069:SF29">
    <property type="entry name" value="HEMOGLOBIN AND HEMOGLOBIN-HAPTOGLOBIN-BINDING PROTEIN 1-RELATED"/>
    <property type="match status" value="1"/>
</dbReference>
<keyword evidence="4 11" id="KW-1134">Transmembrane beta strand</keyword>
<evidence type="ECO:0000256" key="4">
    <source>
        <dbReference type="ARBA" id="ARBA00022452"/>
    </source>
</evidence>
<keyword evidence="16" id="KW-1185">Reference proteome</keyword>
<name>A0A8S0XSL6_9GAMM</name>
<sequence length="669" mass="73958">MNIINRRPPAIRKLELNKRAFMANKKITVPCRPLVIPLMALAIWLAFIFVCAAAAAADSAESIAPADLSRMSLEELTNIEISSVSKRAEPLIDAAASVYVISREDIRRYGATSIPEILRLAPNLQVAKVDSSQYAISARGFNSTTANKLLVLIDGRSVYTPLYSGVFWDVQDTMIEDIERIEVVSGPGGTLWGVNAVNGVINIITKSAGDTKGGLLSAGAGNYEHGGGVRYGGQAGENIAYRVYAKGFERDNTFNPKGGNIDDSWRKGQLGFRLDWGKNNDTLMLQGDAYEGSIDQKILDDKSLSGAHLLARWDKTLAAGSAVQIQAYFDQTRRIYPGTFGEVLNTYDITAQHRFSLGRSHDIVWGGGYRYARDDVSNSDVLAFLPGQRDLALANVFAQDTVTLTEQLKLTLGARLSYNNYTDLEVQPNIRLAWKPNEQVLLWSAISHAVRTPSRLDSDFFIPGNPPFILALAGGLDFQSEKLTAFELGYRMQPTPKSAFSISAFYNIYDELRSLEPVSASSFVIANMMEGDTYGLELWGSYAVSDWWQLKAGYTYLRKHLRLKPGSNDPFGAPLAGNDPQNQFSARSIMNLWHNVDLDLVLRTVDSLPAPAVPGYVTMDGRLGWKFLKNTELSLSGFNLLDNRHPEFGNAPGRSEIDRTFYVKVLWNF</sequence>
<evidence type="ECO:0000256" key="3">
    <source>
        <dbReference type="ARBA" id="ARBA00022448"/>
    </source>
</evidence>
<keyword evidence="3 11" id="KW-0813">Transport</keyword>
<proteinExistence type="inferred from homology"/>
<keyword evidence="7 12" id="KW-0798">TonB box</keyword>
<dbReference type="Pfam" id="PF00593">
    <property type="entry name" value="TonB_dep_Rec_b-barrel"/>
    <property type="match status" value="1"/>
</dbReference>
<evidence type="ECO:0000259" key="14">
    <source>
        <dbReference type="Pfam" id="PF07715"/>
    </source>
</evidence>
<evidence type="ECO:0000313" key="15">
    <source>
        <dbReference type="EMBL" id="CAA9890862.1"/>
    </source>
</evidence>
<evidence type="ECO:0000256" key="8">
    <source>
        <dbReference type="ARBA" id="ARBA00023136"/>
    </source>
</evidence>
<dbReference type="InterPro" id="IPR000531">
    <property type="entry name" value="Beta-barrel_TonB"/>
</dbReference>
<keyword evidence="9 15" id="KW-0675">Receptor</keyword>
<evidence type="ECO:0000256" key="9">
    <source>
        <dbReference type="ARBA" id="ARBA00023170"/>
    </source>
</evidence>
<evidence type="ECO:0000313" key="16">
    <source>
        <dbReference type="Proteomes" id="UP000494216"/>
    </source>
</evidence>
<keyword evidence="5 11" id="KW-0812">Transmembrane</keyword>
<dbReference type="SUPFAM" id="SSF56935">
    <property type="entry name" value="Porins"/>
    <property type="match status" value="1"/>
</dbReference>
<dbReference type="RefSeq" id="WP_174625773.1">
    <property type="nucleotide sequence ID" value="NZ_CADCXN010000058.1"/>
</dbReference>
<protein>
    <submittedName>
        <fullName evidence="15">TonB-dependent receptor, plug</fullName>
    </submittedName>
</protein>
<comment type="caution">
    <text evidence="15">The sequence shown here is derived from an EMBL/GenBank/DDBJ whole genome shotgun (WGS) entry which is preliminary data.</text>
</comment>
<keyword evidence="8 11" id="KW-0472">Membrane</keyword>
<dbReference type="GO" id="GO:0009279">
    <property type="term" value="C:cell outer membrane"/>
    <property type="evidence" value="ECO:0007669"/>
    <property type="project" value="UniProtKB-SubCell"/>
</dbReference>
<dbReference type="GO" id="GO:0044718">
    <property type="term" value="P:siderophore transmembrane transport"/>
    <property type="evidence" value="ECO:0007669"/>
    <property type="project" value="TreeGrafter"/>
</dbReference>
<dbReference type="Gene3D" id="2.170.130.10">
    <property type="entry name" value="TonB-dependent receptor, plug domain"/>
    <property type="match status" value="1"/>
</dbReference>
<evidence type="ECO:0000256" key="1">
    <source>
        <dbReference type="ARBA" id="ARBA00004571"/>
    </source>
</evidence>
<dbReference type="InterPro" id="IPR036942">
    <property type="entry name" value="Beta-barrel_TonB_sf"/>
</dbReference>
<dbReference type="Gene3D" id="2.40.170.20">
    <property type="entry name" value="TonB-dependent receptor, beta-barrel domain"/>
    <property type="match status" value="1"/>
</dbReference>
<evidence type="ECO:0000256" key="10">
    <source>
        <dbReference type="ARBA" id="ARBA00023237"/>
    </source>
</evidence>
<organism evidence="15 16">
    <name type="scientific">Candidatus Methylobacter favarea</name>
    <dbReference type="NCBI Taxonomy" id="2707345"/>
    <lineage>
        <taxon>Bacteria</taxon>
        <taxon>Pseudomonadati</taxon>
        <taxon>Pseudomonadota</taxon>
        <taxon>Gammaproteobacteria</taxon>
        <taxon>Methylococcales</taxon>
        <taxon>Methylococcaceae</taxon>
        <taxon>Methylobacter</taxon>
    </lineage>
</organism>
<dbReference type="PROSITE" id="PS52016">
    <property type="entry name" value="TONB_DEPENDENT_REC_3"/>
    <property type="match status" value="1"/>
</dbReference>
<evidence type="ECO:0000256" key="6">
    <source>
        <dbReference type="ARBA" id="ARBA00022729"/>
    </source>
</evidence>
<evidence type="ECO:0000256" key="7">
    <source>
        <dbReference type="ARBA" id="ARBA00023077"/>
    </source>
</evidence>
<dbReference type="InterPro" id="IPR037066">
    <property type="entry name" value="Plug_dom_sf"/>
</dbReference>
<dbReference type="InterPro" id="IPR039426">
    <property type="entry name" value="TonB-dep_rcpt-like"/>
</dbReference>
<dbReference type="AlphaFoldDB" id="A0A8S0XSL6"/>
<evidence type="ECO:0000256" key="11">
    <source>
        <dbReference type="PROSITE-ProRule" id="PRU01360"/>
    </source>
</evidence>
<comment type="subcellular location">
    <subcellularLocation>
        <location evidence="1 11">Cell outer membrane</location>
        <topology evidence="1 11">Multi-pass membrane protein</topology>
    </subcellularLocation>
</comment>
<dbReference type="InterPro" id="IPR012910">
    <property type="entry name" value="Plug_dom"/>
</dbReference>
<keyword evidence="10 11" id="KW-0998">Cell outer membrane</keyword>
<dbReference type="GO" id="GO:0015344">
    <property type="term" value="F:siderophore uptake transmembrane transporter activity"/>
    <property type="evidence" value="ECO:0007669"/>
    <property type="project" value="TreeGrafter"/>
</dbReference>
<accession>A0A8S0XSL6</accession>